<evidence type="ECO:0000256" key="2">
    <source>
        <dbReference type="ARBA" id="ARBA00022692"/>
    </source>
</evidence>
<keyword evidence="4 5" id="KW-0472">Membrane</keyword>
<proteinExistence type="predicted"/>
<evidence type="ECO:0000259" key="6">
    <source>
        <dbReference type="Pfam" id="PF06271"/>
    </source>
</evidence>
<reference evidence="7 8" key="1">
    <citation type="journal article" date="2023" name="Int. J. Syst. Evol. Microbiol.">
        <title>Methylocystis iwaonis sp. nov., a type II methane-oxidizing bacterium from surface soil of a rice paddy field in Japan, and emended description of the genus Methylocystis (ex Whittenbury et al. 1970) Bowman et al. 1993.</title>
        <authorList>
            <person name="Kaise H."/>
            <person name="Sawadogo J.B."/>
            <person name="Alam M.S."/>
            <person name="Ueno C."/>
            <person name="Dianou D."/>
            <person name="Shinjo R."/>
            <person name="Asakawa S."/>
        </authorList>
    </citation>
    <scope>NUCLEOTIDE SEQUENCE [LARGE SCALE GENOMIC DNA]</scope>
    <source>
        <strain evidence="7 8">SS37A-Re</strain>
    </source>
</reference>
<dbReference type="InterPro" id="IPR010432">
    <property type="entry name" value="RDD"/>
</dbReference>
<name>A0ABM8E5E3_9HYPH</name>
<evidence type="ECO:0000256" key="5">
    <source>
        <dbReference type="SAM" id="Phobius"/>
    </source>
</evidence>
<keyword evidence="2 5" id="KW-0812">Transmembrane</keyword>
<evidence type="ECO:0000313" key="7">
    <source>
        <dbReference type="EMBL" id="BDV33053.1"/>
    </source>
</evidence>
<keyword evidence="8" id="KW-1185">Reference proteome</keyword>
<dbReference type="Pfam" id="PF06271">
    <property type="entry name" value="RDD"/>
    <property type="match status" value="1"/>
</dbReference>
<feature type="transmembrane region" description="Helical" evidence="5">
    <location>
        <begin position="64"/>
        <end position="85"/>
    </location>
</feature>
<dbReference type="Proteomes" id="UP001317629">
    <property type="component" value="Chromosome"/>
</dbReference>
<feature type="domain" description="RDD" evidence="6">
    <location>
        <begin position="58"/>
        <end position="174"/>
    </location>
</feature>
<organism evidence="7 8">
    <name type="scientific">Methylocystis iwaonis</name>
    <dbReference type="NCBI Taxonomy" id="2885079"/>
    <lineage>
        <taxon>Bacteria</taxon>
        <taxon>Pseudomonadati</taxon>
        <taxon>Pseudomonadota</taxon>
        <taxon>Alphaproteobacteria</taxon>
        <taxon>Hyphomicrobiales</taxon>
        <taxon>Methylocystaceae</taxon>
        <taxon>Methylocystis</taxon>
    </lineage>
</organism>
<feature type="transmembrane region" description="Helical" evidence="5">
    <location>
        <begin position="137"/>
        <end position="162"/>
    </location>
</feature>
<sequence length="183" mass="20306">MASDICLWRGERYGRETLLERDMAGDGDFGGYSKGAPPPYQRAQGPYIPAAALESVRSRRIMAVGLDLILVTSLSVALFFGLFILSFGMSALLLPPIFPIVAFFYNGLTVSGWRMATPGMAFMDLEMRTMQGEPVPFLQAAVHAVLFYVTWMFPPLFLVSFITSDKRCLHDILADVIVLRRSA</sequence>
<feature type="transmembrane region" description="Helical" evidence="5">
    <location>
        <begin position="97"/>
        <end position="116"/>
    </location>
</feature>
<keyword evidence="3 5" id="KW-1133">Transmembrane helix</keyword>
<evidence type="ECO:0000256" key="3">
    <source>
        <dbReference type="ARBA" id="ARBA00022989"/>
    </source>
</evidence>
<gene>
    <name evidence="7" type="ORF">SS37A_05820</name>
</gene>
<evidence type="ECO:0000313" key="8">
    <source>
        <dbReference type="Proteomes" id="UP001317629"/>
    </source>
</evidence>
<dbReference type="EMBL" id="AP027142">
    <property type="protein sequence ID" value="BDV33053.1"/>
    <property type="molecule type" value="Genomic_DNA"/>
</dbReference>
<accession>A0ABM8E5E3</accession>
<evidence type="ECO:0000256" key="1">
    <source>
        <dbReference type="ARBA" id="ARBA00004141"/>
    </source>
</evidence>
<evidence type="ECO:0000256" key="4">
    <source>
        <dbReference type="ARBA" id="ARBA00023136"/>
    </source>
</evidence>
<comment type="subcellular location">
    <subcellularLocation>
        <location evidence="1">Membrane</location>
        <topology evidence="1">Multi-pass membrane protein</topology>
    </subcellularLocation>
</comment>
<protein>
    <submittedName>
        <fullName evidence="7">RDD family protein</fullName>
    </submittedName>
</protein>